<dbReference type="Gene3D" id="2.60.40.10">
    <property type="entry name" value="Immunoglobulins"/>
    <property type="match status" value="2"/>
</dbReference>
<dbReference type="InterPro" id="IPR007110">
    <property type="entry name" value="Ig-like_dom"/>
</dbReference>
<protein>
    <recommendedName>
        <fullName evidence="3">Ig-like domain-containing protein</fullName>
    </recommendedName>
</protein>
<dbReference type="InterPro" id="IPR003006">
    <property type="entry name" value="Ig/MHC_CS"/>
</dbReference>
<evidence type="ECO:0000313" key="4">
    <source>
        <dbReference type="Ensembl" id="ENSNMLP00000030998.1"/>
    </source>
</evidence>
<dbReference type="Pfam" id="PF07654">
    <property type="entry name" value="C1-set"/>
    <property type="match status" value="1"/>
</dbReference>
<evidence type="ECO:0000313" key="5">
    <source>
        <dbReference type="Proteomes" id="UP000694523"/>
    </source>
</evidence>
<reference evidence="4" key="1">
    <citation type="submission" date="2025-08" db="UniProtKB">
        <authorList>
            <consortium name="Ensembl"/>
        </authorList>
    </citation>
    <scope>IDENTIFICATION</scope>
</reference>
<keyword evidence="5" id="KW-1185">Reference proteome</keyword>
<keyword evidence="2" id="KW-1133">Transmembrane helix</keyword>
<reference evidence="4" key="2">
    <citation type="submission" date="2025-09" db="UniProtKB">
        <authorList>
            <consortium name="Ensembl"/>
        </authorList>
    </citation>
    <scope>IDENTIFICATION</scope>
</reference>
<keyword evidence="2" id="KW-0472">Membrane</keyword>
<sequence>MAVIHEVHQNESESVQLETLRSSKRVKRPLDLPMNKHGGCLQAFIYVFLFRGIQSAGPIPWLPCTFTDEKVTSTTHGPETKHIPRGAVLQFGLKGDPPVDPDTVTFLITPSKLDVRRSLAGVDVGDLTCKLERYSTDGSHVRWPVKGEHEYNRWFTLHITHSKAPLNIVAFIRQSTEQPPTGQHDYKSWAVIRDHDTLTASVAMVLQTKTPGVTSPLKSQPKLHCQFDIDHKAAKVTARWHKLGDRAFLFNYNSQTGLTEGSGVALKALAAGDATYTFPVTKVGSEGMYLCSVNVHPLLGSLTVNLHIEEPPRVSLNVDPTLTLTEGALTKVVCWADEYYPLDVDMQWSHRGSTDAGPRVDSAQLSSHSHNPDRTFSLSAFFYLQPKLSDSGRKFTCSVSHRALSAPIRKTFTLIVTEPGRWILVFNVVLLVVVLLLMLRYCFRVRRRRFF</sequence>
<dbReference type="PANTHER" id="PTHR23411">
    <property type="entry name" value="TAPASIN"/>
    <property type="match status" value="1"/>
</dbReference>
<dbReference type="InterPro" id="IPR013783">
    <property type="entry name" value="Ig-like_fold"/>
</dbReference>
<dbReference type="PROSITE" id="PS50835">
    <property type="entry name" value="IG_LIKE"/>
    <property type="match status" value="1"/>
</dbReference>
<name>A0A8C6WTL5_9GOBI</name>
<keyword evidence="2" id="KW-0812">Transmembrane</keyword>
<dbReference type="InterPro" id="IPR036179">
    <property type="entry name" value="Ig-like_dom_sf"/>
</dbReference>
<feature type="transmembrane region" description="Helical" evidence="2">
    <location>
        <begin position="422"/>
        <end position="443"/>
    </location>
</feature>
<dbReference type="PROSITE" id="PS00290">
    <property type="entry name" value="IG_MHC"/>
    <property type="match status" value="1"/>
</dbReference>
<dbReference type="SUPFAM" id="SSF48726">
    <property type="entry name" value="Immunoglobulin"/>
    <property type="match status" value="1"/>
</dbReference>
<dbReference type="InterPro" id="IPR050380">
    <property type="entry name" value="Immune_Resp_Modulators"/>
</dbReference>
<organism evidence="4 5">
    <name type="scientific">Neogobius melanostomus</name>
    <name type="common">round goby</name>
    <dbReference type="NCBI Taxonomy" id="47308"/>
    <lineage>
        <taxon>Eukaryota</taxon>
        <taxon>Metazoa</taxon>
        <taxon>Chordata</taxon>
        <taxon>Craniata</taxon>
        <taxon>Vertebrata</taxon>
        <taxon>Euteleostomi</taxon>
        <taxon>Actinopterygii</taxon>
        <taxon>Neopterygii</taxon>
        <taxon>Teleostei</taxon>
        <taxon>Neoteleostei</taxon>
        <taxon>Acanthomorphata</taxon>
        <taxon>Gobiaria</taxon>
        <taxon>Gobiiformes</taxon>
        <taxon>Gobioidei</taxon>
        <taxon>Gobiidae</taxon>
        <taxon>Benthophilinae</taxon>
        <taxon>Neogobiini</taxon>
        <taxon>Neogobius</taxon>
    </lineage>
</organism>
<accession>A0A8C6WTL5</accession>
<dbReference type="InterPro" id="IPR003597">
    <property type="entry name" value="Ig_C1-set"/>
</dbReference>
<dbReference type="AlphaFoldDB" id="A0A8C6WTL5"/>
<evidence type="ECO:0000256" key="1">
    <source>
        <dbReference type="ARBA" id="ARBA00023319"/>
    </source>
</evidence>
<dbReference type="SMART" id="SM00407">
    <property type="entry name" value="IGc1"/>
    <property type="match status" value="1"/>
</dbReference>
<proteinExistence type="predicted"/>
<dbReference type="Ensembl" id="ENSNMLT00000034546.1">
    <property type="protein sequence ID" value="ENSNMLP00000030998.1"/>
    <property type="gene ID" value="ENSNMLG00000019490.1"/>
</dbReference>
<keyword evidence="1" id="KW-0393">Immunoglobulin domain</keyword>
<dbReference type="Proteomes" id="UP000694523">
    <property type="component" value="Unplaced"/>
</dbReference>
<evidence type="ECO:0000259" key="3">
    <source>
        <dbReference type="PROSITE" id="PS50835"/>
    </source>
</evidence>
<evidence type="ECO:0000256" key="2">
    <source>
        <dbReference type="SAM" id="Phobius"/>
    </source>
</evidence>
<feature type="domain" description="Ig-like" evidence="3">
    <location>
        <begin position="312"/>
        <end position="413"/>
    </location>
</feature>